<dbReference type="InterPro" id="IPR050123">
    <property type="entry name" value="Prok_molybdopt-oxidoreductase"/>
</dbReference>
<keyword evidence="1" id="KW-0479">Metal-binding</keyword>
<dbReference type="SUPFAM" id="SSF53706">
    <property type="entry name" value="Formate dehydrogenase/DMSO reductase, domains 1-3"/>
    <property type="match status" value="1"/>
</dbReference>
<feature type="domain" description="Molybdopterin dinucleotide-binding" evidence="6">
    <location>
        <begin position="417"/>
        <end position="526"/>
    </location>
</feature>
<dbReference type="GO" id="GO:0022904">
    <property type="term" value="P:respiratory electron transport chain"/>
    <property type="evidence" value="ECO:0007669"/>
    <property type="project" value="TreeGrafter"/>
</dbReference>
<accession>E3CXS6</accession>
<dbReference type="InterPro" id="IPR006657">
    <property type="entry name" value="MoPterin_dinucl-bd_dom"/>
</dbReference>
<dbReference type="EMBL" id="CM001022">
    <property type="protein sequence ID" value="EFQ22669.1"/>
    <property type="molecule type" value="Genomic_DNA"/>
</dbReference>
<dbReference type="Proteomes" id="UP000005096">
    <property type="component" value="Chromosome"/>
</dbReference>
<evidence type="ECO:0000259" key="5">
    <source>
        <dbReference type="Pfam" id="PF00384"/>
    </source>
</evidence>
<dbReference type="PaxDb" id="584708-Apau_0233"/>
<gene>
    <name evidence="7" type="ORF">Apau_0233</name>
</gene>
<dbReference type="Pfam" id="PF01568">
    <property type="entry name" value="Molydop_binding"/>
    <property type="match status" value="1"/>
</dbReference>
<dbReference type="Gene3D" id="3.40.50.740">
    <property type="match status" value="1"/>
</dbReference>
<keyword evidence="3" id="KW-0408">Iron</keyword>
<dbReference type="PANTHER" id="PTHR43105">
    <property type="entry name" value="RESPIRATORY NITRATE REDUCTASE"/>
    <property type="match status" value="1"/>
</dbReference>
<dbReference type="GO" id="GO:0043546">
    <property type="term" value="F:molybdopterin cofactor binding"/>
    <property type="evidence" value="ECO:0007669"/>
    <property type="project" value="InterPro"/>
</dbReference>
<dbReference type="GO" id="GO:0051536">
    <property type="term" value="F:iron-sulfur cluster binding"/>
    <property type="evidence" value="ECO:0007669"/>
    <property type="project" value="UniProtKB-KW"/>
</dbReference>
<evidence type="ECO:0000259" key="6">
    <source>
        <dbReference type="Pfam" id="PF01568"/>
    </source>
</evidence>
<dbReference type="InterPro" id="IPR006656">
    <property type="entry name" value="Mopterin_OxRdtase"/>
</dbReference>
<dbReference type="SUPFAM" id="SSF50692">
    <property type="entry name" value="ADC-like"/>
    <property type="match status" value="1"/>
</dbReference>
<dbReference type="GO" id="GO:0016020">
    <property type="term" value="C:membrane"/>
    <property type="evidence" value="ECO:0007669"/>
    <property type="project" value="TreeGrafter"/>
</dbReference>
<name>E3CXS6_9BACT</name>
<dbReference type="InterPro" id="IPR009010">
    <property type="entry name" value="Asp_de-COase-like_dom_sf"/>
</dbReference>
<protein>
    <submittedName>
        <fullName evidence="7">Molybdopterin oxidoreductase</fullName>
    </submittedName>
</protein>
<dbReference type="GO" id="GO:0046872">
    <property type="term" value="F:metal ion binding"/>
    <property type="evidence" value="ECO:0007669"/>
    <property type="project" value="UniProtKB-KW"/>
</dbReference>
<proteinExistence type="predicted"/>
<keyword evidence="8" id="KW-1185">Reference proteome</keyword>
<evidence type="ECO:0000256" key="3">
    <source>
        <dbReference type="ARBA" id="ARBA00023004"/>
    </source>
</evidence>
<dbReference type="PROSITE" id="PS00932">
    <property type="entry name" value="MOLYBDOPTERIN_PROK_3"/>
    <property type="match status" value="1"/>
</dbReference>
<dbReference type="Gene3D" id="2.40.40.20">
    <property type="match status" value="1"/>
</dbReference>
<evidence type="ECO:0000256" key="1">
    <source>
        <dbReference type="ARBA" id="ARBA00022723"/>
    </source>
</evidence>
<evidence type="ECO:0000256" key="4">
    <source>
        <dbReference type="ARBA" id="ARBA00023014"/>
    </source>
</evidence>
<reference evidence="7 8" key="1">
    <citation type="journal article" date="2010" name="Stand. Genomic Sci.">
        <title>Non-contiguous finished genome sequence of Aminomonas paucivorans type strain (GLU-3).</title>
        <authorList>
            <person name="Pitluck S."/>
            <person name="Yasawong M."/>
            <person name="Held B."/>
            <person name="Lapidus A."/>
            <person name="Nolan M."/>
            <person name="Copeland A."/>
            <person name="Lucas S."/>
            <person name="Del Rio T.G."/>
            <person name="Tice H."/>
            <person name="Cheng J.F."/>
            <person name="Chertkov O."/>
            <person name="Goodwin L."/>
            <person name="Tapia R."/>
            <person name="Han C."/>
            <person name="Liolios K."/>
            <person name="Ivanova N."/>
            <person name="Mavromatis K."/>
            <person name="Ovchinnikova G."/>
            <person name="Pati A."/>
            <person name="Chen A."/>
            <person name="Palaniappan K."/>
            <person name="Land M."/>
            <person name="Hauser L."/>
            <person name="Chang Y.J."/>
            <person name="Jeffries C.D."/>
            <person name="Pukall R."/>
            <person name="Spring S."/>
            <person name="Rohde M."/>
            <person name="Sikorski J."/>
            <person name="Goker M."/>
            <person name="Woyke T."/>
            <person name="Bristow J."/>
            <person name="Eisen J.A."/>
            <person name="Markowitz V."/>
            <person name="Hugenholtz P."/>
            <person name="Kyrpides N.C."/>
            <person name="Klenk H.P."/>
        </authorList>
    </citation>
    <scope>NUCLEOTIDE SEQUENCE [LARGE SCALE GENOMIC DNA]</scope>
    <source>
        <strain evidence="7 8">DSM 12260</strain>
    </source>
</reference>
<evidence type="ECO:0000313" key="8">
    <source>
        <dbReference type="Proteomes" id="UP000005096"/>
    </source>
</evidence>
<dbReference type="Gene3D" id="3.40.228.10">
    <property type="entry name" value="Dimethylsulfoxide Reductase, domain 2"/>
    <property type="match status" value="1"/>
</dbReference>
<dbReference type="AlphaFoldDB" id="E3CXS6"/>
<sequence length="534" mass="59533">MTNTIGEYAKAKLLFCIGTNMTEAHPVAATYLKNGVKTGTKLIVVDPRKQELADYADIFAQLRVGTDIAFLNGIMHVLIQEELYDKKFVEEKCENFEALAAKVAEYPPKRAAEISGVPEETIVEIARMLGTVKPAMVIYTLGITEHNTGKRNVMSLANLQMLLGNMGVEGGGVNPMRGQNNVQGACDMGALPNMYCGYQNVDKPEINEKFARFWGVESLPSKPGLKIAEMTNGLTTDRLKAFWIFGENLVATEPDVEHIAHCLNSAEFLVVQDIFQNETTPFADVILPSASWCEDEGTYSNTERRISRVRKVKEAPGDAKPNWWIFKETAKHFGHQWPSDSGQELWDNEISLLCPAFGGIKFHRLDAIGGIQWPCPSEDHPGTPILHVDGNFSRGKGNFQAIDWVPGAEQPDEEFPFVLSTGRRLTHYHSRTQTGRAKGLNERMPEERADISVEDAQALGIVTGETIRVKSRRGEVRIKANVTKRMPRGMVWMTFHFWETNSNRLLSGDVKTFDPDTLTPSYKACAVKIEKIAV</sequence>
<evidence type="ECO:0000256" key="2">
    <source>
        <dbReference type="ARBA" id="ARBA00023002"/>
    </source>
</evidence>
<dbReference type="PANTHER" id="PTHR43105:SF14">
    <property type="entry name" value="FORMATE DEHYDROGENASE H"/>
    <property type="match status" value="1"/>
</dbReference>
<dbReference type="STRING" id="584708.Apau_0233"/>
<feature type="domain" description="Molybdopterin oxidoreductase" evidence="5">
    <location>
        <begin position="1"/>
        <end position="331"/>
    </location>
</feature>
<dbReference type="HOGENOM" id="CLU_000422_13_4_0"/>
<organism evidence="7 8">
    <name type="scientific">Aminomonas paucivorans DSM 12260</name>
    <dbReference type="NCBI Taxonomy" id="584708"/>
    <lineage>
        <taxon>Bacteria</taxon>
        <taxon>Thermotogati</taxon>
        <taxon>Synergistota</taxon>
        <taxon>Synergistia</taxon>
        <taxon>Synergistales</taxon>
        <taxon>Synergistaceae</taxon>
        <taxon>Aminomonas</taxon>
    </lineage>
</organism>
<dbReference type="GO" id="GO:0003954">
    <property type="term" value="F:NADH dehydrogenase activity"/>
    <property type="evidence" value="ECO:0007669"/>
    <property type="project" value="TreeGrafter"/>
</dbReference>
<keyword evidence="2" id="KW-0560">Oxidoreductase</keyword>
<evidence type="ECO:0000313" key="7">
    <source>
        <dbReference type="EMBL" id="EFQ22669.1"/>
    </source>
</evidence>
<keyword evidence="4" id="KW-0411">Iron-sulfur</keyword>
<dbReference type="eggNOG" id="COG3383">
    <property type="taxonomic scope" value="Bacteria"/>
</dbReference>
<dbReference type="InterPro" id="IPR006655">
    <property type="entry name" value="Mopterin_OxRdtase_prok_CS"/>
</dbReference>
<dbReference type="Pfam" id="PF00384">
    <property type="entry name" value="Molybdopterin"/>
    <property type="match status" value="1"/>
</dbReference>